<dbReference type="OrthoDB" id="6368480at2759"/>
<keyword evidence="2" id="KW-1185">Reference proteome</keyword>
<dbReference type="Gene3D" id="3.30.420.10">
    <property type="entry name" value="Ribonuclease H-like superfamily/Ribonuclease H"/>
    <property type="match status" value="1"/>
</dbReference>
<reference evidence="2" key="1">
    <citation type="submission" date="2021-01" db="EMBL/GenBank/DDBJ databases">
        <title>Caligus Genome Assembly.</title>
        <authorList>
            <person name="Gallardo-Escarate C."/>
        </authorList>
    </citation>
    <scope>NUCLEOTIDE SEQUENCE [LARGE SCALE GENOMIC DNA]</scope>
</reference>
<accession>A0A7T8HLK8</accession>
<sequence length="74" mass="8680">MTKRLWYFHFDNDPCHKAISTKEFQVKKGTLNIDHPPWPIGLDIADFIYFLIAKMTKRLEGVNSGRRIQLEDSS</sequence>
<name>A0A7T8HLK8_CALRO</name>
<dbReference type="GO" id="GO:0003676">
    <property type="term" value="F:nucleic acid binding"/>
    <property type="evidence" value="ECO:0007669"/>
    <property type="project" value="InterPro"/>
</dbReference>
<dbReference type="InterPro" id="IPR036397">
    <property type="entry name" value="RNaseH_sf"/>
</dbReference>
<evidence type="ECO:0000313" key="1">
    <source>
        <dbReference type="EMBL" id="QQP52322.1"/>
    </source>
</evidence>
<evidence type="ECO:0008006" key="3">
    <source>
        <dbReference type="Google" id="ProtNLM"/>
    </source>
</evidence>
<feature type="non-terminal residue" evidence="1">
    <location>
        <position position="74"/>
    </location>
</feature>
<gene>
    <name evidence="1" type="ORF">FKW44_004442</name>
</gene>
<dbReference type="AlphaFoldDB" id="A0A7T8HLK8"/>
<protein>
    <recommendedName>
        <fullName evidence="3">Mariner Mos1 transposase</fullName>
    </recommendedName>
</protein>
<evidence type="ECO:0000313" key="2">
    <source>
        <dbReference type="Proteomes" id="UP000595437"/>
    </source>
</evidence>
<dbReference type="EMBL" id="CP045892">
    <property type="protein sequence ID" value="QQP52322.1"/>
    <property type="molecule type" value="Genomic_DNA"/>
</dbReference>
<dbReference type="Proteomes" id="UP000595437">
    <property type="component" value="Chromosome 3"/>
</dbReference>
<proteinExistence type="predicted"/>
<organism evidence="1 2">
    <name type="scientific">Caligus rogercresseyi</name>
    <name type="common">Sea louse</name>
    <dbReference type="NCBI Taxonomy" id="217165"/>
    <lineage>
        <taxon>Eukaryota</taxon>
        <taxon>Metazoa</taxon>
        <taxon>Ecdysozoa</taxon>
        <taxon>Arthropoda</taxon>
        <taxon>Crustacea</taxon>
        <taxon>Multicrustacea</taxon>
        <taxon>Hexanauplia</taxon>
        <taxon>Copepoda</taxon>
        <taxon>Siphonostomatoida</taxon>
        <taxon>Caligidae</taxon>
        <taxon>Caligus</taxon>
    </lineage>
</organism>